<evidence type="ECO:0000256" key="5">
    <source>
        <dbReference type="SAM" id="Phobius"/>
    </source>
</evidence>
<reference evidence="7 8" key="1">
    <citation type="submission" date="2022-05" db="EMBL/GenBank/DDBJ databases">
        <title>Genome Sequencing of Bee-Associated Microbes.</title>
        <authorList>
            <person name="Dunlap C."/>
        </authorList>
    </citation>
    <scope>NUCLEOTIDE SEQUENCE [LARGE SCALE GENOMIC DNA]</scope>
    <source>
        <strain evidence="7 8">NRRL B-14421</strain>
    </source>
</reference>
<dbReference type="SUPFAM" id="SSF58104">
    <property type="entry name" value="Methyl-accepting chemotaxis protein (MCP) signaling domain"/>
    <property type="match status" value="1"/>
</dbReference>
<evidence type="ECO:0000313" key="7">
    <source>
        <dbReference type="EMBL" id="MCY9696677.1"/>
    </source>
</evidence>
<organism evidence="7 8">
    <name type="scientific">Paenibacillus alginolyticus</name>
    <dbReference type="NCBI Taxonomy" id="59839"/>
    <lineage>
        <taxon>Bacteria</taxon>
        <taxon>Bacillati</taxon>
        <taxon>Bacillota</taxon>
        <taxon>Bacilli</taxon>
        <taxon>Bacillales</taxon>
        <taxon>Paenibacillaceae</taxon>
        <taxon>Paenibacillus</taxon>
    </lineage>
</organism>
<protein>
    <submittedName>
        <fullName evidence="7">YhgE/Pip domain-containing protein</fullName>
    </submittedName>
</protein>
<feature type="transmembrane region" description="Helical" evidence="5">
    <location>
        <begin position="577"/>
        <end position="594"/>
    </location>
</feature>
<dbReference type="Pfam" id="PF12698">
    <property type="entry name" value="ABC2_membrane_3"/>
    <property type="match status" value="1"/>
</dbReference>
<feature type="domain" description="ABC-2 type transporter transmembrane" evidence="6">
    <location>
        <begin position="26"/>
        <end position="168"/>
    </location>
</feature>
<accession>A0ABT4GKE4</accession>
<proteinExistence type="predicted"/>
<dbReference type="NCBIfam" id="TIGR03062">
    <property type="entry name" value="pip_yhgE_Cterm"/>
    <property type="match status" value="1"/>
</dbReference>
<keyword evidence="4 5" id="KW-0472">Membrane</keyword>
<feature type="transmembrane region" description="Helical" evidence="5">
    <location>
        <begin position="518"/>
        <end position="539"/>
    </location>
</feature>
<sequence>MKSVQLILRDWKALLQHKHGRIALGFLVLVPLIYAGLFLAGYWNPYGRLTELPVAIVNMDQGSMLDNKPIHAGDDFVAELQKNKELDFHFVTSVEAEDGLKDGRYYMTIMVPENFSKEVGTLMDEHPKPAQLIYRTNAGTNYVASQVGSSAVKEMKAKIDASITKSYADGVFANMQELAKGISDAGNGAKSLNQGTSRAKDGFSQLTDGIRQISGGASRLQESSGQLTETEHQLQQGVQSTAEGTANMAEHMNRLADSLQSIEFGSSQISQGLKEWSDGSKQAAQGQAQAAQDAKSLNKALADYVSAHPDAANDDKLQSLVKASEGLTSNLERMSAALSKLSDSSQKLSDGQVQTSEGIQTFGSKLKLAADGVTQLSGGAAKLQMSFVKWGNGFELFAGGVQTLANGGQRLDTGTNELMNGLIQLTDGSGELSSKLNDAALKTSGIHTDDARSSMFAEPVQLVESKVTNVPNYGSGIAPYFLCLAFFVGGIMAANILPLGRRQEPNIAGSTHFTNKLGLFYTIGLIQTAIVDTIVLLGFKLQVTSIPLFILFTLLVSFTFLTIILMLINLFGLVGKFAAVTLLILQLATCGGTFPTELSSPVMKAIGQCLPMTYALHGLQHVITLGGHTQIGHYALIMLGYLFIAALIGLTATMIQHRKQGEAAAH</sequence>
<dbReference type="Proteomes" id="UP001527099">
    <property type="component" value="Unassembled WGS sequence"/>
</dbReference>
<keyword evidence="2 5" id="KW-0812">Transmembrane</keyword>
<dbReference type="InterPro" id="IPR017501">
    <property type="entry name" value="Phage_infect_YhgE_C"/>
</dbReference>
<keyword evidence="8" id="KW-1185">Reference proteome</keyword>
<evidence type="ECO:0000256" key="3">
    <source>
        <dbReference type="ARBA" id="ARBA00022989"/>
    </source>
</evidence>
<feature type="transmembrane region" description="Helical" evidence="5">
    <location>
        <begin position="21"/>
        <end position="43"/>
    </location>
</feature>
<feature type="transmembrane region" description="Helical" evidence="5">
    <location>
        <begin position="477"/>
        <end position="497"/>
    </location>
</feature>
<comment type="subcellular location">
    <subcellularLocation>
        <location evidence="1">Membrane</location>
        <topology evidence="1">Multi-pass membrane protein</topology>
    </subcellularLocation>
</comment>
<comment type="caution">
    <text evidence="7">The sequence shown here is derived from an EMBL/GenBank/DDBJ whole genome shotgun (WGS) entry which is preliminary data.</text>
</comment>
<keyword evidence="3 5" id="KW-1133">Transmembrane helix</keyword>
<dbReference type="PANTHER" id="PTHR43077">
    <property type="entry name" value="TRANSPORT PERMEASE YVFS-RELATED"/>
    <property type="match status" value="1"/>
</dbReference>
<evidence type="ECO:0000256" key="2">
    <source>
        <dbReference type="ARBA" id="ARBA00022692"/>
    </source>
</evidence>
<dbReference type="RefSeq" id="WP_268617705.1">
    <property type="nucleotide sequence ID" value="NZ_JAMDMX010000107.1"/>
</dbReference>
<dbReference type="InterPro" id="IPR017500">
    <property type="entry name" value="Phage_infect_YhgE_N"/>
</dbReference>
<feature type="transmembrane region" description="Helical" evidence="5">
    <location>
        <begin position="631"/>
        <end position="650"/>
    </location>
</feature>
<dbReference type="InterPro" id="IPR051328">
    <property type="entry name" value="T7SS_ABC-Transporter"/>
</dbReference>
<gene>
    <name evidence="7" type="ORF">M5X19_27785</name>
</gene>
<evidence type="ECO:0000259" key="6">
    <source>
        <dbReference type="Pfam" id="PF12698"/>
    </source>
</evidence>
<evidence type="ECO:0000256" key="4">
    <source>
        <dbReference type="ARBA" id="ARBA00023136"/>
    </source>
</evidence>
<name>A0ABT4GKE4_9BACL</name>
<dbReference type="Gene3D" id="3.40.1710.10">
    <property type="entry name" value="abc type-2 transporter like domain"/>
    <property type="match status" value="1"/>
</dbReference>
<evidence type="ECO:0000313" key="8">
    <source>
        <dbReference type="Proteomes" id="UP001527099"/>
    </source>
</evidence>
<dbReference type="NCBIfam" id="TIGR03061">
    <property type="entry name" value="pip_yhgE_Nterm"/>
    <property type="match status" value="1"/>
</dbReference>
<dbReference type="EMBL" id="JAMDMX010000107">
    <property type="protein sequence ID" value="MCY9696677.1"/>
    <property type="molecule type" value="Genomic_DNA"/>
</dbReference>
<dbReference type="InterPro" id="IPR013525">
    <property type="entry name" value="ABC2_TM"/>
</dbReference>
<dbReference type="PANTHER" id="PTHR43077:SF5">
    <property type="entry name" value="PHAGE INFECTION PROTEIN"/>
    <property type="match status" value="1"/>
</dbReference>
<feature type="transmembrane region" description="Helical" evidence="5">
    <location>
        <begin position="545"/>
        <end position="570"/>
    </location>
</feature>
<evidence type="ECO:0000256" key="1">
    <source>
        <dbReference type="ARBA" id="ARBA00004141"/>
    </source>
</evidence>